<gene>
    <name evidence="1" type="ORF">HY730_05685</name>
</gene>
<sequence length="67" mass="7781">MKTLSIDLPDNLAAAIHGYIKAGYFHSEPEVLMAALLEFVRRNRVDLMEQFAHEDIEWAKQQVQRPK</sequence>
<name>A0A933GMH6_UNCTE</name>
<proteinExistence type="predicted"/>
<protein>
    <submittedName>
        <fullName evidence="1">CopG family transcriptional regulator</fullName>
    </submittedName>
</protein>
<accession>A0A933GMH6</accession>
<dbReference type="EMBL" id="JACQWF010000258">
    <property type="protein sequence ID" value="MBI4595855.1"/>
    <property type="molecule type" value="Genomic_DNA"/>
</dbReference>
<evidence type="ECO:0000313" key="1">
    <source>
        <dbReference type="EMBL" id="MBI4595855.1"/>
    </source>
</evidence>
<reference evidence="1" key="1">
    <citation type="submission" date="2020-07" db="EMBL/GenBank/DDBJ databases">
        <title>Huge and variable diversity of episymbiotic CPR bacteria and DPANN archaea in groundwater ecosystems.</title>
        <authorList>
            <person name="He C.Y."/>
            <person name="Keren R."/>
            <person name="Whittaker M."/>
            <person name="Farag I.F."/>
            <person name="Doudna J."/>
            <person name="Cate J.H.D."/>
            <person name="Banfield J.F."/>
        </authorList>
    </citation>
    <scope>NUCLEOTIDE SEQUENCE</scope>
    <source>
        <strain evidence="1">NC_groundwater_1482_Ag_S-0.65um_47_24</strain>
    </source>
</reference>
<dbReference type="Proteomes" id="UP000772181">
    <property type="component" value="Unassembled WGS sequence"/>
</dbReference>
<comment type="caution">
    <text evidence="1">The sequence shown here is derived from an EMBL/GenBank/DDBJ whole genome shotgun (WGS) entry which is preliminary data.</text>
</comment>
<dbReference type="AlphaFoldDB" id="A0A933GMH6"/>
<organism evidence="1 2">
    <name type="scientific">Tectimicrobiota bacterium</name>
    <dbReference type="NCBI Taxonomy" id="2528274"/>
    <lineage>
        <taxon>Bacteria</taxon>
        <taxon>Pseudomonadati</taxon>
        <taxon>Nitrospinota/Tectimicrobiota group</taxon>
        <taxon>Candidatus Tectimicrobiota</taxon>
    </lineage>
</organism>
<evidence type="ECO:0000313" key="2">
    <source>
        <dbReference type="Proteomes" id="UP000772181"/>
    </source>
</evidence>